<organism evidence="1 2">
    <name type="scientific">Danaus plexippus plexippus</name>
    <dbReference type="NCBI Taxonomy" id="278856"/>
    <lineage>
        <taxon>Eukaryota</taxon>
        <taxon>Metazoa</taxon>
        <taxon>Ecdysozoa</taxon>
        <taxon>Arthropoda</taxon>
        <taxon>Hexapoda</taxon>
        <taxon>Insecta</taxon>
        <taxon>Pterygota</taxon>
        <taxon>Neoptera</taxon>
        <taxon>Endopterygota</taxon>
        <taxon>Lepidoptera</taxon>
        <taxon>Glossata</taxon>
        <taxon>Ditrysia</taxon>
        <taxon>Papilionoidea</taxon>
        <taxon>Nymphalidae</taxon>
        <taxon>Danainae</taxon>
        <taxon>Danaini</taxon>
        <taxon>Danaina</taxon>
        <taxon>Danaus</taxon>
        <taxon>Danaus</taxon>
    </lineage>
</organism>
<protein>
    <submittedName>
        <fullName evidence="1">Uncharacterized protein</fullName>
    </submittedName>
</protein>
<dbReference type="eggNOG" id="ENOG502SF0W">
    <property type="taxonomic scope" value="Eukaryota"/>
</dbReference>
<dbReference type="InParanoid" id="A0A212EYZ6"/>
<comment type="caution">
    <text evidence="1">The sequence shown here is derived from an EMBL/GenBank/DDBJ whole genome shotgun (WGS) entry which is preliminary data.</text>
</comment>
<dbReference type="KEGG" id="dpl:KGM_202057"/>
<gene>
    <name evidence="1" type="ORF">KGM_202057</name>
</gene>
<name>A0A212EYZ6_DANPL</name>
<dbReference type="EMBL" id="AGBW02011400">
    <property type="protein sequence ID" value="OWR46716.1"/>
    <property type="molecule type" value="Genomic_DNA"/>
</dbReference>
<keyword evidence="2" id="KW-1185">Reference proteome</keyword>
<evidence type="ECO:0000313" key="1">
    <source>
        <dbReference type="EMBL" id="OWR46716.1"/>
    </source>
</evidence>
<accession>A0A212EYZ6</accession>
<dbReference type="AlphaFoldDB" id="A0A212EYZ6"/>
<sequence>MAQIEKKNAIRKQMLAKAYKLKLLEVENQCNIELLRIKQSLQCLEPLQMIADKWKNSNDDVYDLDNYELIPRYPELNETLGSDILSNSDLTENKMAVATDVNDKLRDSN</sequence>
<reference evidence="1 2" key="1">
    <citation type="journal article" date="2011" name="Cell">
        <title>The monarch butterfly genome yields insights into long-distance migration.</title>
        <authorList>
            <person name="Zhan S."/>
            <person name="Merlin C."/>
            <person name="Boore J.L."/>
            <person name="Reppert S.M."/>
        </authorList>
    </citation>
    <scope>NUCLEOTIDE SEQUENCE [LARGE SCALE GENOMIC DNA]</scope>
    <source>
        <strain evidence="1">F-2</strain>
    </source>
</reference>
<dbReference type="Proteomes" id="UP000007151">
    <property type="component" value="Unassembled WGS sequence"/>
</dbReference>
<proteinExistence type="predicted"/>
<evidence type="ECO:0000313" key="2">
    <source>
        <dbReference type="Proteomes" id="UP000007151"/>
    </source>
</evidence>